<keyword evidence="3" id="KW-1185">Reference proteome</keyword>
<reference evidence="2 3" key="2">
    <citation type="submission" date="2018-11" db="EMBL/GenBank/DDBJ databases">
        <authorList>
            <consortium name="Pathogen Informatics"/>
        </authorList>
    </citation>
    <scope>NUCLEOTIDE SEQUENCE [LARGE SCALE GENOMIC DNA]</scope>
    <source>
        <strain evidence="2">Dakar</strain>
        <strain evidence="3">Dakar, Senegal</strain>
    </source>
</reference>
<dbReference type="Proteomes" id="UP000279833">
    <property type="component" value="Unassembled WGS sequence"/>
</dbReference>
<feature type="coiled-coil region" evidence="1">
    <location>
        <begin position="10"/>
        <end position="53"/>
    </location>
</feature>
<proteinExistence type="predicted"/>
<evidence type="ECO:0000313" key="3">
    <source>
        <dbReference type="Proteomes" id="UP000279833"/>
    </source>
</evidence>
<sequence length="72" mass="8503">METLNNVQERKNKETAINNCRTRAEKVKEQDEYTEANKQVKSIKTDKQKYMEELTTTAEKAASEINMIHRRN</sequence>
<evidence type="ECO:0000313" key="2">
    <source>
        <dbReference type="EMBL" id="VDP61212.1"/>
    </source>
</evidence>
<evidence type="ECO:0000256" key="1">
    <source>
        <dbReference type="SAM" id="Coils"/>
    </source>
</evidence>
<dbReference type="EMBL" id="UZAK01038476">
    <property type="protein sequence ID" value="VDP61212.1"/>
    <property type="molecule type" value="Genomic_DNA"/>
</dbReference>
<name>A0A183KMI9_9TREM</name>
<evidence type="ECO:0000313" key="4">
    <source>
        <dbReference type="WBParaSite" id="SCUD_0001626601-mRNA-1"/>
    </source>
</evidence>
<reference evidence="4" key="1">
    <citation type="submission" date="2016-06" db="UniProtKB">
        <authorList>
            <consortium name="WormBaseParasite"/>
        </authorList>
    </citation>
    <scope>IDENTIFICATION</scope>
</reference>
<accession>A0A183KMI9</accession>
<dbReference type="WBParaSite" id="SCUD_0001626601-mRNA-1">
    <property type="protein sequence ID" value="SCUD_0001626601-mRNA-1"/>
    <property type="gene ID" value="SCUD_0001626601"/>
</dbReference>
<keyword evidence="1" id="KW-0175">Coiled coil</keyword>
<dbReference type="AlphaFoldDB" id="A0A183KMI9"/>
<protein>
    <submittedName>
        <fullName evidence="4">V-type proton ATPase subunit G</fullName>
    </submittedName>
</protein>
<organism evidence="4">
    <name type="scientific">Schistosoma curassoni</name>
    <dbReference type="NCBI Taxonomy" id="6186"/>
    <lineage>
        <taxon>Eukaryota</taxon>
        <taxon>Metazoa</taxon>
        <taxon>Spiralia</taxon>
        <taxon>Lophotrochozoa</taxon>
        <taxon>Platyhelminthes</taxon>
        <taxon>Trematoda</taxon>
        <taxon>Digenea</taxon>
        <taxon>Strigeidida</taxon>
        <taxon>Schistosomatoidea</taxon>
        <taxon>Schistosomatidae</taxon>
        <taxon>Schistosoma</taxon>
    </lineage>
</organism>
<gene>
    <name evidence="2" type="ORF">SCUD_LOCUS16265</name>
</gene>